<reference evidence="1" key="1">
    <citation type="journal article" date="2020" name="mSystems">
        <title>Genome- and Community-Level Interaction Insights into Carbon Utilization and Element Cycling Functions of Hydrothermarchaeota in Hydrothermal Sediment.</title>
        <authorList>
            <person name="Zhou Z."/>
            <person name="Liu Y."/>
            <person name="Xu W."/>
            <person name="Pan J."/>
            <person name="Luo Z.H."/>
            <person name="Li M."/>
        </authorList>
    </citation>
    <scope>NUCLEOTIDE SEQUENCE [LARGE SCALE GENOMIC DNA]</scope>
    <source>
        <strain evidence="1">SpSt-456</strain>
    </source>
</reference>
<sequence>MVFFKCFETFRGPRVWVGLLFLWLSGCAAGPDFQRSRPVELAPLDVITWRPYDPYAYRRMCLMPFSGPQGMENLGTILADIYRQQLGQSGLFSAPIVLKETVRVPESTLEGRTDLGDCSLVLAGTIDKIHDGSGALPTVVELTVRIVDAEHGTVLWEVIQKGRSSPSPDVDLFWNVVSGGGAADYRETGRWMARQFAFFLKGEDNSAAGRDAPWMAGGIGYGREDR</sequence>
<name>A0A832EIY5_9BACT</name>
<dbReference type="PROSITE" id="PS51257">
    <property type="entry name" value="PROKAR_LIPOPROTEIN"/>
    <property type="match status" value="1"/>
</dbReference>
<dbReference type="AlphaFoldDB" id="A0A832EIY5"/>
<organism evidence="1">
    <name type="scientific">Desulfacinum infernum</name>
    <dbReference type="NCBI Taxonomy" id="35837"/>
    <lineage>
        <taxon>Bacteria</taxon>
        <taxon>Pseudomonadati</taxon>
        <taxon>Thermodesulfobacteriota</taxon>
        <taxon>Syntrophobacteria</taxon>
        <taxon>Syntrophobacterales</taxon>
        <taxon>Syntrophobacteraceae</taxon>
        <taxon>Desulfacinum</taxon>
    </lineage>
</organism>
<evidence type="ECO:0000313" key="1">
    <source>
        <dbReference type="EMBL" id="HFK96924.1"/>
    </source>
</evidence>
<gene>
    <name evidence="1" type="ORF">ENS06_06310</name>
</gene>
<dbReference type="EMBL" id="DSTK01000019">
    <property type="protein sequence ID" value="HFK96924.1"/>
    <property type="molecule type" value="Genomic_DNA"/>
</dbReference>
<proteinExistence type="predicted"/>
<comment type="caution">
    <text evidence="1">The sequence shown here is derived from an EMBL/GenBank/DDBJ whole genome shotgun (WGS) entry which is preliminary data.</text>
</comment>
<accession>A0A832EIY5</accession>
<protein>
    <submittedName>
        <fullName evidence="1">Uncharacterized protein</fullName>
    </submittedName>
</protein>